<dbReference type="EMBL" id="BAABHS010000005">
    <property type="protein sequence ID" value="GAA4956379.1"/>
    <property type="molecule type" value="Genomic_DNA"/>
</dbReference>
<dbReference type="PANTHER" id="PTHR43085:SF49">
    <property type="entry name" value="5-DEHYDRO-2-DEOXYGLUCONOKINASE"/>
    <property type="match status" value="1"/>
</dbReference>
<comment type="similarity">
    <text evidence="1">Belongs to the carbohydrate kinase PfkB family.</text>
</comment>
<dbReference type="SUPFAM" id="SSF53613">
    <property type="entry name" value="Ribokinase-like"/>
    <property type="match status" value="1"/>
</dbReference>
<dbReference type="PANTHER" id="PTHR43085">
    <property type="entry name" value="HEXOKINASE FAMILY MEMBER"/>
    <property type="match status" value="1"/>
</dbReference>
<evidence type="ECO:0000256" key="2">
    <source>
        <dbReference type="ARBA" id="ARBA00022679"/>
    </source>
</evidence>
<feature type="domain" description="Carbohydrate kinase PfkB" evidence="7">
    <location>
        <begin position="7"/>
        <end position="306"/>
    </location>
</feature>
<feature type="compositionally biased region" description="Low complexity" evidence="6">
    <location>
        <begin position="326"/>
        <end position="337"/>
    </location>
</feature>
<keyword evidence="2" id="KW-0808">Transferase</keyword>
<evidence type="ECO:0000256" key="6">
    <source>
        <dbReference type="SAM" id="MobiDB-lite"/>
    </source>
</evidence>
<evidence type="ECO:0000256" key="1">
    <source>
        <dbReference type="ARBA" id="ARBA00010688"/>
    </source>
</evidence>
<evidence type="ECO:0000313" key="8">
    <source>
        <dbReference type="EMBL" id="GAA4956379.1"/>
    </source>
</evidence>
<evidence type="ECO:0000259" key="7">
    <source>
        <dbReference type="Pfam" id="PF00294"/>
    </source>
</evidence>
<dbReference type="Gene3D" id="2.20.150.10">
    <property type="entry name" value="putative 5-dehydro-2- deoxygluconokinase"/>
    <property type="match status" value="1"/>
</dbReference>
<evidence type="ECO:0000256" key="4">
    <source>
        <dbReference type="ARBA" id="ARBA00022777"/>
    </source>
</evidence>
<keyword evidence="4" id="KW-0418">Kinase</keyword>
<dbReference type="InterPro" id="IPR011611">
    <property type="entry name" value="PfkB_dom"/>
</dbReference>
<gene>
    <name evidence="8" type="primary">iolC</name>
    <name evidence="8" type="ORF">GCM10023205_18170</name>
</gene>
<keyword evidence="9" id="KW-1185">Reference proteome</keyword>
<sequence>MTAPRFDLVTLGRVGVDLYPEQVGVGLAEVRTFAKYLGGSATNVAVAAARHGLRSAVTTGVGDDPLGGFVRAALRGFGVDDRFVVTVPGAQTPVVLCEIFPPDDFPLYFYRPDAPDMRIRADDLDAEALRAARVVWVTGSGLSAEPSRTATLAAIADRPRDEAGNETVFDLDWRPMFWARPEDAPAWYARALTHATVAVGNRDEVEVAVGTRDPDEAADRLLARGLRLAVVKQGPHGVLARTPSEEVRLPPMPVDVVNGLGAGDAFGGALVSGLVAGLPLARTLELANAAGALVASRHSCADAMPTTGELDEFIRTGAAPPEAPADRPAQAAPVPAAPVLTAPVRAASAGIPAAADSRTDNGGSR</sequence>
<keyword evidence="5" id="KW-0067">ATP-binding</keyword>
<keyword evidence="3" id="KW-0547">Nucleotide-binding</keyword>
<accession>A0ABP9H1B0</accession>
<dbReference type="InterPro" id="IPR030830">
    <property type="entry name" value="Myo_inos_IolC"/>
</dbReference>
<feature type="region of interest" description="Disordered" evidence="6">
    <location>
        <begin position="318"/>
        <end position="337"/>
    </location>
</feature>
<dbReference type="Proteomes" id="UP001500466">
    <property type="component" value="Unassembled WGS sequence"/>
</dbReference>
<dbReference type="InterPro" id="IPR029056">
    <property type="entry name" value="Ribokinase-like"/>
</dbReference>
<dbReference type="Gene3D" id="3.40.1190.20">
    <property type="match status" value="1"/>
</dbReference>
<evidence type="ECO:0000256" key="3">
    <source>
        <dbReference type="ARBA" id="ARBA00022741"/>
    </source>
</evidence>
<dbReference type="NCBIfam" id="TIGR04382">
    <property type="entry name" value="myo_inos_iolC_N"/>
    <property type="match status" value="1"/>
</dbReference>
<proteinExistence type="inferred from homology"/>
<organism evidence="8 9">
    <name type="scientific">Yinghuangia aomiensis</name>
    <dbReference type="NCBI Taxonomy" id="676205"/>
    <lineage>
        <taxon>Bacteria</taxon>
        <taxon>Bacillati</taxon>
        <taxon>Actinomycetota</taxon>
        <taxon>Actinomycetes</taxon>
        <taxon>Kitasatosporales</taxon>
        <taxon>Streptomycetaceae</taxon>
        <taxon>Yinghuangia</taxon>
    </lineage>
</organism>
<reference evidence="9" key="1">
    <citation type="journal article" date="2019" name="Int. J. Syst. Evol. Microbiol.">
        <title>The Global Catalogue of Microorganisms (GCM) 10K type strain sequencing project: providing services to taxonomists for standard genome sequencing and annotation.</title>
        <authorList>
            <consortium name="The Broad Institute Genomics Platform"/>
            <consortium name="The Broad Institute Genome Sequencing Center for Infectious Disease"/>
            <person name="Wu L."/>
            <person name="Ma J."/>
        </authorList>
    </citation>
    <scope>NUCLEOTIDE SEQUENCE [LARGE SCALE GENOMIC DNA]</scope>
    <source>
        <strain evidence="9">JCM 17986</strain>
    </source>
</reference>
<dbReference type="InterPro" id="IPR023314">
    <property type="entry name" value="Myo_inos_IolC-like_sf"/>
</dbReference>
<name>A0ABP9H1B0_9ACTN</name>
<evidence type="ECO:0000313" key="9">
    <source>
        <dbReference type="Proteomes" id="UP001500466"/>
    </source>
</evidence>
<dbReference type="InterPro" id="IPR050306">
    <property type="entry name" value="PfkB_Carbo_kinase"/>
</dbReference>
<dbReference type="Pfam" id="PF00294">
    <property type="entry name" value="PfkB"/>
    <property type="match status" value="1"/>
</dbReference>
<comment type="caution">
    <text evidence="8">The sequence shown here is derived from an EMBL/GenBank/DDBJ whole genome shotgun (WGS) entry which is preliminary data.</text>
</comment>
<dbReference type="CDD" id="cd01166">
    <property type="entry name" value="KdgK"/>
    <property type="match status" value="1"/>
</dbReference>
<protein>
    <submittedName>
        <fullName evidence="8">5-dehydro-2-deoxygluconokinase</fullName>
    </submittedName>
</protein>
<evidence type="ECO:0000256" key="5">
    <source>
        <dbReference type="ARBA" id="ARBA00022840"/>
    </source>
</evidence>